<sequence>MTIMKNLKKISRVQLRELQGGGLPGMKRCSDPVTCQTMMWYAVPPMQNSCNPTLPVCLTELNPPIE</sequence>
<accession>A0A0J7HXU1</accession>
<evidence type="ECO:0008006" key="3">
    <source>
        <dbReference type="Google" id="ProtNLM"/>
    </source>
</evidence>
<protein>
    <recommendedName>
        <fullName evidence="3">Bacteriocin</fullName>
    </recommendedName>
</protein>
<dbReference type="Proteomes" id="UP000036261">
    <property type="component" value="Unassembled WGS sequence"/>
</dbReference>
<dbReference type="PATRIC" id="fig|558151.6.peg.4437"/>
<dbReference type="NCBIfam" id="NF047798">
    <property type="entry name" value="leader_Chryseo"/>
    <property type="match status" value="1"/>
</dbReference>
<keyword evidence="2" id="KW-1185">Reference proteome</keyword>
<reference evidence="1 2" key="1">
    <citation type="journal article" date="2013" name="Int. J. Syst. Evol. Microbiol.">
        <title>Chryseobacterium angstadtii sp. nov., isolated from a newt tank.</title>
        <authorList>
            <person name="Kirk K.E."/>
            <person name="Hoffman J.A."/>
            <person name="Smith K.A."/>
            <person name="Strahan B.L."/>
            <person name="Failor K.C."/>
            <person name="Krebs J.E."/>
            <person name="Gale A.N."/>
            <person name="Do T.D."/>
            <person name="Sontag T.C."/>
            <person name="Batties A.M."/>
            <person name="Mistiszyn K."/>
            <person name="Newman J.D."/>
        </authorList>
    </citation>
    <scope>NUCLEOTIDE SEQUENCE [LARGE SCALE GENOMIC DNA]</scope>
    <source>
        <strain evidence="1 2">KM</strain>
    </source>
</reference>
<comment type="caution">
    <text evidence="1">The sequence shown here is derived from an EMBL/GenBank/DDBJ whole genome shotgun (WGS) entry which is preliminary data.</text>
</comment>
<dbReference type="EMBL" id="LFND01000008">
    <property type="protein sequence ID" value="KMQ58554.1"/>
    <property type="molecule type" value="Genomic_DNA"/>
</dbReference>
<name>A0A0J7HXU1_9FLAO</name>
<dbReference type="AlphaFoldDB" id="A0A0J7HXU1"/>
<gene>
    <name evidence="1" type="ORF">ACM46_21135</name>
</gene>
<evidence type="ECO:0000313" key="1">
    <source>
        <dbReference type="EMBL" id="KMQ58554.1"/>
    </source>
</evidence>
<dbReference type="InterPro" id="IPR058074">
    <property type="entry name" value="Bacteriocin-like"/>
</dbReference>
<proteinExistence type="predicted"/>
<evidence type="ECO:0000313" key="2">
    <source>
        <dbReference type="Proteomes" id="UP000036261"/>
    </source>
</evidence>
<dbReference type="STRING" id="558151.ACM46_21135"/>
<organism evidence="1 2">
    <name type="scientific">Chryseobacterium angstadtii</name>
    <dbReference type="NCBI Taxonomy" id="558151"/>
    <lineage>
        <taxon>Bacteria</taxon>
        <taxon>Pseudomonadati</taxon>
        <taxon>Bacteroidota</taxon>
        <taxon>Flavobacteriia</taxon>
        <taxon>Flavobacteriales</taxon>
        <taxon>Weeksellaceae</taxon>
        <taxon>Chryseobacterium group</taxon>
        <taxon>Chryseobacterium</taxon>
    </lineage>
</organism>